<accession>A0A0S4JKT5</accession>
<reference evidence="3" key="1">
    <citation type="submission" date="2015-09" db="EMBL/GenBank/DDBJ databases">
        <authorList>
            <consortium name="Pathogen Informatics"/>
        </authorList>
    </citation>
    <scope>NUCLEOTIDE SEQUENCE [LARGE SCALE GENOMIC DNA]</scope>
    <source>
        <strain evidence="3">Lake Konstanz</strain>
    </source>
</reference>
<name>A0A0S4JKT5_BODSA</name>
<feature type="chain" id="PRO_5006622574" description="Membrane-associated protein" evidence="1">
    <location>
        <begin position="22"/>
        <end position="135"/>
    </location>
</feature>
<dbReference type="EMBL" id="CYKH01001867">
    <property type="protein sequence ID" value="CUG90851.1"/>
    <property type="molecule type" value="Genomic_DNA"/>
</dbReference>
<evidence type="ECO:0000256" key="1">
    <source>
        <dbReference type="SAM" id="SignalP"/>
    </source>
</evidence>
<organism evidence="2 3">
    <name type="scientific">Bodo saltans</name>
    <name type="common">Flagellated protozoan</name>
    <dbReference type="NCBI Taxonomy" id="75058"/>
    <lineage>
        <taxon>Eukaryota</taxon>
        <taxon>Discoba</taxon>
        <taxon>Euglenozoa</taxon>
        <taxon>Kinetoplastea</taxon>
        <taxon>Metakinetoplastina</taxon>
        <taxon>Eubodonida</taxon>
        <taxon>Bodonidae</taxon>
        <taxon>Bodo</taxon>
    </lineage>
</organism>
<protein>
    <recommendedName>
        <fullName evidence="4">Membrane-associated protein</fullName>
    </recommendedName>
</protein>
<dbReference type="Proteomes" id="UP000051952">
    <property type="component" value="Unassembled WGS sequence"/>
</dbReference>
<proteinExistence type="predicted"/>
<gene>
    <name evidence="2" type="ORF">BSAL_02325</name>
</gene>
<evidence type="ECO:0000313" key="2">
    <source>
        <dbReference type="EMBL" id="CUG90851.1"/>
    </source>
</evidence>
<evidence type="ECO:0000313" key="3">
    <source>
        <dbReference type="Proteomes" id="UP000051952"/>
    </source>
</evidence>
<evidence type="ECO:0008006" key="4">
    <source>
        <dbReference type="Google" id="ProtNLM"/>
    </source>
</evidence>
<dbReference type="VEuPathDB" id="TriTrypDB:BSAL_02325"/>
<dbReference type="AlphaFoldDB" id="A0A0S4JKT5"/>
<keyword evidence="1" id="KW-0732">Signal</keyword>
<keyword evidence="3" id="KW-1185">Reference proteome</keyword>
<sequence>MSRFVSAIALILFALVATSSSTECGSDDDCLPSTCCHATSCVHKSKVDPSKDCSVTLCRAKCEPFTLDCGGECRCISRNCSSVIRAGRAPPGVEYVKPVSEAPKGYSFVKVIKKISVPRSEAMRLRNKRDKKQSS</sequence>
<feature type="signal peptide" evidence="1">
    <location>
        <begin position="1"/>
        <end position="21"/>
    </location>
</feature>